<dbReference type="PANTHER" id="PTHR35149:SF1">
    <property type="entry name" value="DUF5655 DOMAIN-CONTAINING PROTEIN"/>
    <property type="match status" value="1"/>
</dbReference>
<proteinExistence type="predicted"/>
<evidence type="ECO:0008006" key="5">
    <source>
        <dbReference type="Google" id="ProtNLM"/>
    </source>
</evidence>
<protein>
    <recommendedName>
        <fullName evidence="5">DUF262 domain-containing protein</fullName>
    </recommendedName>
</protein>
<organism evidence="3 4">
    <name type="scientific">Acinetobacter johnsonii</name>
    <dbReference type="NCBI Taxonomy" id="40214"/>
    <lineage>
        <taxon>Bacteria</taxon>
        <taxon>Pseudomonadati</taxon>
        <taxon>Pseudomonadota</taxon>
        <taxon>Gammaproteobacteria</taxon>
        <taxon>Moraxellales</taxon>
        <taxon>Moraxellaceae</taxon>
        <taxon>Acinetobacter</taxon>
    </lineage>
</organism>
<evidence type="ECO:0000259" key="1">
    <source>
        <dbReference type="Pfam" id="PF03235"/>
    </source>
</evidence>
<reference evidence="3 4" key="1">
    <citation type="submission" date="2017-02" db="EMBL/GenBank/DDBJ databases">
        <authorList>
            <person name="Peterson S.W."/>
        </authorList>
    </citation>
    <scope>NUCLEOTIDE SEQUENCE [LARGE SCALE GENOMIC DNA]</scope>
    <source>
        <strain evidence="3">C6</strain>
    </source>
</reference>
<dbReference type="RefSeq" id="WP_087012892.1">
    <property type="nucleotide sequence ID" value="NZ_FUUY01000006.1"/>
</dbReference>
<dbReference type="AlphaFoldDB" id="A0A1R7QDQ5"/>
<evidence type="ECO:0000259" key="2">
    <source>
        <dbReference type="Pfam" id="PF07510"/>
    </source>
</evidence>
<evidence type="ECO:0000313" key="3">
    <source>
        <dbReference type="EMBL" id="SJX22389.1"/>
    </source>
</evidence>
<evidence type="ECO:0000313" key="4">
    <source>
        <dbReference type="Proteomes" id="UP000196240"/>
    </source>
</evidence>
<dbReference type="EMBL" id="FUUY01000006">
    <property type="protein sequence ID" value="SJX22389.1"/>
    <property type="molecule type" value="Genomic_DNA"/>
</dbReference>
<feature type="domain" description="GmrSD restriction endonucleases N-terminal" evidence="1">
    <location>
        <begin position="10"/>
        <end position="212"/>
    </location>
</feature>
<accession>A0A1R7QDQ5</accession>
<dbReference type="Proteomes" id="UP000196240">
    <property type="component" value="Unassembled WGS sequence"/>
</dbReference>
<dbReference type="InterPro" id="IPR011089">
    <property type="entry name" value="GmrSD_C"/>
</dbReference>
<dbReference type="PANTHER" id="PTHR35149">
    <property type="entry name" value="SLL5132 PROTEIN"/>
    <property type="match status" value="1"/>
</dbReference>
<feature type="domain" description="GmrSD restriction endonucleases C-terminal" evidence="2">
    <location>
        <begin position="509"/>
        <end position="644"/>
    </location>
</feature>
<dbReference type="Pfam" id="PF07510">
    <property type="entry name" value="GmrSD_C"/>
    <property type="match status" value="1"/>
</dbReference>
<dbReference type="InterPro" id="IPR004919">
    <property type="entry name" value="GmrSD_N"/>
</dbReference>
<sequence length="655" mass="77548">MNNALHEFSIRELLSDENNYVIPMYQRNYAWEEGEINQLIEDVKDYQEKQQQRYYIGTLVVFRRQDGTLEVIDGQQRFTTLSLLALYLKNLELSSTSKVRFPSMAWYQKLNINFDSRPKSANTFNALSQRIALHYLNTEQYNEAILNGYMLIQKKLGSLKPLELKKFTAYLFAHVHIMRVEVPQDTDLNHYFEAMNNRGEQLEKHEILKAKMMKVLNEIEDDDEKGTSIYALQKVWEACANMERYVQYGFSTEERHCLFGKNDWGTFAINDFAELCENLELNSEQDSSRSLLTVLSKPIRPSKIQANNNDDAPDRFNSVINFSNFLLHVLKVYAEQDISLDDKHLITEFEDYLLNIENNIEAVQDFVFSLLKCKYLFDQFIIKREYLKGEDNWSLKRLKWYSKKSVGFSNSFNDDKNEYDGINRQILMILSAFHVSNPTLVYKHWLNAALYFLYYQDEIEAEAYLKYLTNLAKRFVFERFLAKDDGKQYYEMIYETNFKYSPKNMTKNKIDTNKLCFGNIENNFIFNYLDYLLWRNNKNKSHVIKEFEFTFRSSVEHFYPQHPMDGHPKMESDWLHDFGNLCLISHSKNSRLSNFPPKAKVAHFSGALKNQKIDSLKLLEMIHLLNKNEDWGEREIQQHGQEMLVFLLNSTNCVR</sequence>
<gene>
    <name evidence="3" type="ORF">ACNJC6_02031</name>
</gene>
<dbReference type="Pfam" id="PF03235">
    <property type="entry name" value="GmrSD_N"/>
    <property type="match status" value="1"/>
</dbReference>
<name>A0A1R7QDQ5_ACIJO</name>